<dbReference type="PRINTS" id="PR00162">
    <property type="entry name" value="RIESKE"/>
</dbReference>
<dbReference type="SUPFAM" id="SSF50022">
    <property type="entry name" value="ISP domain"/>
    <property type="match status" value="1"/>
</dbReference>
<evidence type="ECO:0000256" key="4">
    <source>
        <dbReference type="ARBA" id="ARBA00022723"/>
    </source>
</evidence>
<evidence type="ECO:0000256" key="9">
    <source>
        <dbReference type="ARBA" id="ARBA00034078"/>
    </source>
</evidence>
<dbReference type="GO" id="GO:0046872">
    <property type="term" value="F:metal ion binding"/>
    <property type="evidence" value="ECO:0007669"/>
    <property type="project" value="UniProtKB-KW"/>
</dbReference>
<gene>
    <name evidence="11" type="ORF">AUR04nite_30360</name>
</gene>
<evidence type="ECO:0000256" key="6">
    <source>
        <dbReference type="ARBA" id="ARBA00023014"/>
    </source>
</evidence>
<dbReference type="InterPro" id="IPR014349">
    <property type="entry name" value="Rieske_Fe-S_prot"/>
</dbReference>
<dbReference type="PROSITE" id="PS51296">
    <property type="entry name" value="RIESKE"/>
    <property type="match status" value="1"/>
</dbReference>
<keyword evidence="4" id="KW-0479">Metal-binding</keyword>
<dbReference type="AlphaFoldDB" id="A0A4Y4DUF2"/>
<dbReference type="GO" id="GO:0016020">
    <property type="term" value="C:membrane"/>
    <property type="evidence" value="ECO:0007669"/>
    <property type="project" value="InterPro"/>
</dbReference>
<evidence type="ECO:0000256" key="8">
    <source>
        <dbReference type="ARBA" id="ARBA00029586"/>
    </source>
</evidence>
<dbReference type="EMBL" id="BJNY01000021">
    <property type="protein sequence ID" value="GED07504.1"/>
    <property type="molecule type" value="Genomic_DNA"/>
</dbReference>
<reference evidence="11 12" key="1">
    <citation type="submission" date="2019-06" db="EMBL/GenBank/DDBJ databases">
        <title>Whole genome shotgun sequence of Glutamicibacter uratoxydans NBRC 15515.</title>
        <authorList>
            <person name="Hosoyama A."/>
            <person name="Uohara A."/>
            <person name="Ohji S."/>
            <person name="Ichikawa N."/>
        </authorList>
    </citation>
    <scope>NUCLEOTIDE SEQUENCE [LARGE SCALE GENOMIC DNA]</scope>
    <source>
        <strain evidence="11 12">NBRC 15515</strain>
    </source>
</reference>
<proteinExistence type="predicted"/>
<comment type="cofactor">
    <cofactor evidence="9">
        <name>[2Fe-2S] cluster</name>
        <dbReference type="ChEBI" id="CHEBI:190135"/>
    </cofactor>
</comment>
<keyword evidence="3" id="KW-0001">2Fe-2S</keyword>
<evidence type="ECO:0000256" key="2">
    <source>
        <dbReference type="ARBA" id="ARBA00015816"/>
    </source>
</evidence>
<dbReference type="InterPro" id="IPR017941">
    <property type="entry name" value="Rieske_2Fe-2S"/>
</dbReference>
<dbReference type="GO" id="GO:0051537">
    <property type="term" value="F:2 iron, 2 sulfur cluster binding"/>
    <property type="evidence" value="ECO:0007669"/>
    <property type="project" value="UniProtKB-KW"/>
</dbReference>
<evidence type="ECO:0000313" key="11">
    <source>
        <dbReference type="EMBL" id="GED07504.1"/>
    </source>
</evidence>
<keyword evidence="12" id="KW-1185">Reference proteome</keyword>
<evidence type="ECO:0000256" key="7">
    <source>
        <dbReference type="ARBA" id="ARBA00023157"/>
    </source>
</evidence>
<dbReference type="InterPro" id="IPR036922">
    <property type="entry name" value="Rieske_2Fe-2S_sf"/>
</dbReference>
<evidence type="ECO:0000256" key="1">
    <source>
        <dbReference type="ARBA" id="ARBA00002494"/>
    </source>
</evidence>
<name>A0A4Y4DUF2_GLUUR</name>
<keyword evidence="5" id="KW-0408">Iron</keyword>
<evidence type="ECO:0000313" key="12">
    <source>
        <dbReference type="Proteomes" id="UP000316612"/>
    </source>
</evidence>
<evidence type="ECO:0000256" key="3">
    <source>
        <dbReference type="ARBA" id="ARBA00022714"/>
    </source>
</evidence>
<keyword evidence="7" id="KW-1015">Disulfide bond</keyword>
<comment type="caution">
    <text evidence="11">The sequence shown here is derived from an EMBL/GenBank/DDBJ whole genome shotgun (WGS) entry which is preliminary data.</text>
</comment>
<dbReference type="PANTHER" id="PTHR10134">
    <property type="entry name" value="CYTOCHROME B-C1 COMPLEX SUBUNIT RIESKE, MITOCHONDRIAL"/>
    <property type="match status" value="1"/>
</dbReference>
<sequence length="160" mass="16862">MWLMTDFAQPARRTFMCASAAIGSAALLTACGDGHSEAQTPDAKDIPTPSGEGQVLMKAADLPVGSRAAAPAKHPNGEKAAVLLFRKDEKTVLAYSNKCTHQGCAVSPKSDKNDFYCACHGSRYEPKDGTVLAGPAKAALTRYAAEIKGKDIVVYVTDES</sequence>
<evidence type="ECO:0000259" key="10">
    <source>
        <dbReference type="PROSITE" id="PS51296"/>
    </source>
</evidence>
<keyword evidence="6" id="KW-0411">Iron-sulfur</keyword>
<protein>
    <recommendedName>
        <fullName evidence="2">Cytochrome bc1 complex Rieske iron-sulfur subunit</fullName>
    </recommendedName>
    <alternativeName>
        <fullName evidence="8">Cytochrome bc1 reductase complex subunit QcrA</fullName>
    </alternativeName>
</protein>
<comment type="function">
    <text evidence="1">Iron-sulfur subunit of the cytochrome bc1 complex, an essential component of the respiratory electron transport chain required for ATP synthesis. The bc1 complex catalyzes the oxidation of menaquinol and the reduction of cytochrome c in the respiratory chain. The bc1 complex operates through a Q-cycle mechanism that couples electron transfer to generation of the proton gradient that drives ATP synthesis.</text>
</comment>
<dbReference type="OrthoDB" id="25106at2"/>
<dbReference type="Pfam" id="PF00355">
    <property type="entry name" value="Rieske"/>
    <property type="match status" value="1"/>
</dbReference>
<accession>A0A4Y4DUF2</accession>
<organism evidence="11 12">
    <name type="scientific">Glutamicibacter uratoxydans</name>
    <name type="common">Arthrobacter uratoxydans</name>
    <dbReference type="NCBI Taxonomy" id="43667"/>
    <lineage>
        <taxon>Bacteria</taxon>
        <taxon>Bacillati</taxon>
        <taxon>Actinomycetota</taxon>
        <taxon>Actinomycetes</taxon>
        <taxon>Micrococcales</taxon>
        <taxon>Micrococcaceae</taxon>
        <taxon>Glutamicibacter</taxon>
    </lineage>
</organism>
<dbReference type="GO" id="GO:0016705">
    <property type="term" value="F:oxidoreductase activity, acting on paired donors, with incorporation or reduction of molecular oxygen"/>
    <property type="evidence" value="ECO:0007669"/>
    <property type="project" value="UniProtKB-ARBA"/>
</dbReference>
<dbReference type="InterPro" id="IPR005805">
    <property type="entry name" value="Rieske_Fe-S_prot_C"/>
</dbReference>
<dbReference type="Proteomes" id="UP000316612">
    <property type="component" value="Unassembled WGS sequence"/>
</dbReference>
<feature type="domain" description="Rieske" evidence="10">
    <location>
        <begin position="54"/>
        <end position="154"/>
    </location>
</feature>
<dbReference type="Gene3D" id="2.102.10.10">
    <property type="entry name" value="Rieske [2Fe-2S] iron-sulphur domain"/>
    <property type="match status" value="1"/>
</dbReference>
<dbReference type="GO" id="GO:0004497">
    <property type="term" value="F:monooxygenase activity"/>
    <property type="evidence" value="ECO:0007669"/>
    <property type="project" value="UniProtKB-ARBA"/>
</dbReference>
<evidence type="ECO:0000256" key="5">
    <source>
        <dbReference type="ARBA" id="ARBA00023004"/>
    </source>
</evidence>
<dbReference type="CDD" id="cd03467">
    <property type="entry name" value="Rieske"/>
    <property type="match status" value="1"/>
</dbReference>